<name>A0A9D2K3A4_9FIRM</name>
<dbReference type="SUPFAM" id="SSF46689">
    <property type="entry name" value="Homeodomain-like"/>
    <property type="match status" value="2"/>
</dbReference>
<feature type="domain" description="HTH araC/xylS-type" evidence="4">
    <location>
        <begin position="10"/>
        <end position="108"/>
    </location>
</feature>
<accession>A0A9D2K3A4</accession>
<dbReference type="InterPro" id="IPR018062">
    <property type="entry name" value="HTH_AraC-typ_CS"/>
</dbReference>
<dbReference type="Gene3D" id="1.10.10.60">
    <property type="entry name" value="Homeodomain-like"/>
    <property type="match status" value="2"/>
</dbReference>
<feature type="domain" description="N-acetyltransferase" evidence="5">
    <location>
        <begin position="132"/>
        <end position="289"/>
    </location>
</feature>
<dbReference type="InterPro" id="IPR018060">
    <property type="entry name" value="HTH_AraC"/>
</dbReference>
<protein>
    <submittedName>
        <fullName evidence="6">Helix-turn-helix domain-containing protein</fullName>
    </submittedName>
</protein>
<dbReference type="InterPro" id="IPR050959">
    <property type="entry name" value="MarA-like"/>
</dbReference>
<dbReference type="PANTHER" id="PTHR47504:SF5">
    <property type="entry name" value="RIGHT ORIGIN-BINDING PROTEIN"/>
    <property type="match status" value="1"/>
</dbReference>
<dbReference type="CDD" id="cd04301">
    <property type="entry name" value="NAT_SF"/>
    <property type="match status" value="1"/>
</dbReference>
<dbReference type="SUPFAM" id="SSF55729">
    <property type="entry name" value="Acyl-CoA N-acyltransferases (Nat)"/>
    <property type="match status" value="1"/>
</dbReference>
<evidence type="ECO:0000256" key="1">
    <source>
        <dbReference type="ARBA" id="ARBA00023015"/>
    </source>
</evidence>
<keyword evidence="2" id="KW-0238">DNA-binding</keyword>
<keyword evidence="1" id="KW-0805">Transcription regulation</keyword>
<dbReference type="SMART" id="SM00342">
    <property type="entry name" value="HTH_ARAC"/>
    <property type="match status" value="1"/>
</dbReference>
<evidence type="ECO:0000259" key="4">
    <source>
        <dbReference type="PROSITE" id="PS01124"/>
    </source>
</evidence>
<evidence type="ECO:0000313" key="6">
    <source>
        <dbReference type="EMBL" id="HIZ75549.1"/>
    </source>
</evidence>
<dbReference type="PROSITE" id="PS00041">
    <property type="entry name" value="HTH_ARAC_FAMILY_1"/>
    <property type="match status" value="1"/>
</dbReference>
<dbReference type="Pfam" id="PF00583">
    <property type="entry name" value="Acetyltransf_1"/>
    <property type="match status" value="1"/>
</dbReference>
<evidence type="ECO:0000313" key="7">
    <source>
        <dbReference type="Proteomes" id="UP000824116"/>
    </source>
</evidence>
<reference evidence="6" key="1">
    <citation type="journal article" date="2021" name="PeerJ">
        <title>Extensive microbial diversity within the chicken gut microbiome revealed by metagenomics and culture.</title>
        <authorList>
            <person name="Gilroy R."/>
            <person name="Ravi A."/>
            <person name="Getino M."/>
            <person name="Pursley I."/>
            <person name="Horton D.L."/>
            <person name="Alikhan N.F."/>
            <person name="Baker D."/>
            <person name="Gharbi K."/>
            <person name="Hall N."/>
            <person name="Watson M."/>
            <person name="Adriaenssens E.M."/>
            <person name="Foster-Nyarko E."/>
            <person name="Jarju S."/>
            <person name="Secka A."/>
            <person name="Antonio M."/>
            <person name="Oren A."/>
            <person name="Chaudhuri R.R."/>
            <person name="La Ragione R."/>
            <person name="Hildebrand F."/>
            <person name="Pallen M.J."/>
        </authorList>
    </citation>
    <scope>NUCLEOTIDE SEQUENCE</scope>
    <source>
        <strain evidence="6">CHK196-3914</strain>
    </source>
</reference>
<dbReference type="GO" id="GO:0043565">
    <property type="term" value="F:sequence-specific DNA binding"/>
    <property type="evidence" value="ECO:0007669"/>
    <property type="project" value="InterPro"/>
</dbReference>
<reference evidence="6" key="2">
    <citation type="submission" date="2021-04" db="EMBL/GenBank/DDBJ databases">
        <authorList>
            <person name="Gilroy R."/>
        </authorList>
    </citation>
    <scope>NUCLEOTIDE SEQUENCE</scope>
    <source>
        <strain evidence="6">CHK196-3914</strain>
    </source>
</reference>
<dbReference type="GO" id="GO:0003700">
    <property type="term" value="F:DNA-binding transcription factor activity"/>
    <property type="evidence" value="ECO:0007669"/>
    <property type="project" value="InterPro"/>
</dbReference>
<keyword evidence="3" id="KW-0804">Transcription</keyword>
<dbReference type="InterPro" id="IPR016181">
    <property type="entry name" value="Acyl_CoA_acyltransferase"/>
</dbReference>
<dbReference type="AlphaFoldDB" id="A0A9D2K3A4"/>
<evidence type="ECO:0000256" key="3">
    <source>
        <dbReference type="ARBA" id="ARBA00023163"/>
    </source>
</evidence>
<dbReference type="GO" id="GO:0016747">
    <property type="term" value="F:acyltransferase activity, transferring groups other than amino-acyl groups"/>
    <property type="evidence" value="ECO:0007669"/>
    <property type="project" value="InterPro"/>
</dbReference>
<dbReference type="Gene3D" id="3.40.630.30">
    <property type="match status" value="1"/>
</dbReference>
<dbReference type="EMBL" id="DXAY01000234">
    <property type="protein sequence ID" value="HIZ75549.1"/>
    <property type="molecule type" value="Genomic_DNA"/>
</dbReference>
<evidence type="ECO:0000256" key="2">
    <source>
        <dbReference type="ARBA" id="ARBA00023125"/>
    </source>
</evidence>
<dbReference type="PANTHER" id="PTHR47504">
    <property type="entry name" value="RIGHT ORIGIN-BINDING PROTEIN"/>
    <property type="match status" value="1"/>
</dbReference>
<dbReference type="Proteomes" id="UP000824116">
    <property type="component" value="Unassembled WGS sequence"/>
</dbReference>
<organism evidence="6 7">
    <name type="scientific">Candidatus Mediterraneibacter stercoravium</name>
    <dbReference type="NCBI Taxonomy" id="2838685"/>
    <lineage>
        <taxon>Bacteria</taxon>
        <taxon>Bacillati</taxon>
        <taxon>Bacillota</taxon>
        <taxon>Clostridia</taxon>
        <taxon>Lachnospirales</taxon>
        <taxon>Lachnospiraceae</taxon>
        <taxon>Mediterraneibacter</taxon>
    </lineage>
</organism>
<dbReference type="Pfam" id="PF12833">
    <property type="entry name" value="HTH_18"/>
    <property type="match status" value="1"/>
</dbReference>
<dbReference type="PROSITE" id="PS01124">
    <property type="entry name" value="HTH_ARAC_FAMILY_2"/>
    <property type="match status" value="1"/>
</dbReference>
<gene>
    <name evidence="6" type="ORF">H9723_09995</name>
</gene>
<dbReference type="InterPro" id="IPR009057">
    <property type="entry name" value="Homeodomain-like_sf"/>
</dbReference>
<dbReference type="InterPro" id="IPR000182">
    <property type="entry name" value="GNAT_dom"/>
</dbReference>
<proteinExistence type="predicted"/>
<comment type="caution">
    <text evidence="6">The sequence shown here is derived from an EMBL/GenBank/DDBJ whole genome shotgun (WGS) entry which is preliminary data.</text>
</comment>
<sequence>MKERDIENISAVINYIEAHLDSRLDLDTIARAASYSRYHLHRMFTSAAGITPHDYVLRRQLTRTAQLLLFSETPVLDIALICGYESRQAFTSSFRDMYKMPPARFRKEGEYYPLLMRFSLQTSLSDRPFTAEDIRIAGPSDIPAWMELVRMAVDGFPHLMMEDYRRDLEKRILKKEALILKDGENAVGAAVFSIHRGHPDPGRISVHMDFLCVHPQYRGRKIIQLFFEWVERYPATKFRPCREISITTFRGGDRADTGYRAELKNLGFAERELLVEFGYPTQRFVLPIS</sequence>
<evidence type="ECO:0000259" key="5">
    <source>
        <dbReference type="PROSITE" id="PS51186"/>
    </source>
</evidence>
<dbReference type="PROSITE" id="PS51186">
    <property type="entry name" value="GNAT"/>
    <property type="match status" value="1"/>
</dbReference>